<keyword evidence="2" id="KW-0805">Transcription regulation</keyword>
<reference evidence="6 7" key="1">
    <citation type="journal article" date="2019" name="bioRxiv">
        <title>Bacteria contribute to plant secondary compound degradation in a generalist herbivore system.</title>
        <authorList>
            <person name="Francoeur C.B."/>
            <person name="Khadempour L."/>
            <person name="Moreira-Soto R.D."/>
            <person name="Gotting K."/>
            <person name="Book A.J."/>
            <person name="Pinto-Tomas A.A."/>
            <person name="Keefover-Ring K."/>
            <person name="Currie C.R."/>
        </authorList>
    </citation>
    <scope>NUCLEOTIDE SEQUENCE [LARGE SCALE GENOMIC DNA]</scope>
    <source>
        <strain evidence="6">Al-1710</strain>
    </source>
</reference>
<evidence type="ECO:0000256" key="1">
    <source>
        <dbReference type="ARBA" id="ARBA00009437"/>
    </source>
</evidence>
<evidence type="ECO:0000256" key="2">
    <source>
        <dbReference type="ARBA" id="ARBA00023015"/>
    </source>
</evidence>
<dbReference type="Proteomes" id="UP001515780">
    <property type="component" value="Unassembled WGS sequence"/>
</dbReference>
<comment type="caution">
    <text evidence="6">The sequence shown here is derived from an EMBL/GenBank/DDBJ whole genome shotgun (WGS) entry which is preliminary data.</text>
</comment>
<keyword evidence="3" id="KW-0238">DNA-binding</keyword>
<feature type="domain" description="HTH lysR-type" evidence="5">
    <location>
        <begin position="1"/>
        <end position="58"/>
    </location>
</feature>
<dbReference type="PROSITE" id="PS50931">
    <property type="entry name" value="HTH_LYSR"/>
    <property type="match status" value="1"/>
</dbReference>
<dbReference type="Pfam" id="PF03466">
    <property type="entry name" value="LysR_substrate"/>
    <property type="match status" value="1"/>
</dbReference>
<proteinExistence type="inferred from homology"/>
<dbReference type="Pfam" id="PF00126">
    <property type="entry name" value="HTH_1"/>
    <property type="match status" value="1"/>
</dbReference>
<dbReference type="PANTHER" id="PTHR30346:SF17">
    <property type="entry name" value="LYSR FAMILY TRANSCRIPTIONAL REGULATOR"/>
    <property type="match status" value="1"/>
</dbReference>
<evidence type="ECO:0000256" key="4">
    <source>
        <dbReference type="ARBA" id="ARBA00023163"/>
    </source>
</evidence>
<dbReference type="CDD" id="cd08414">
    <property type="entry name" value="PBP2_LTTR_aromatics_like"/>
    <property type="match status" value="1"/>
</dbReference>
<organism evidence="6 7">
    <name type="scientific">Candidatus Pantoea communis</name>
    <dbReference type="NCBI Taxonomy" id="2608354"/>
    <lineage>
        <taxon>Bacteria</taxon>
        <taxon>Pseudomonadati</taxon>
        <taxon>Pseudomonadota</taxon>
        <taxon>Gammaproteobacteria</taxon>
        <taxon>Enterobacterales</taxon>
        <taxon>Erwiniaceae</taxon>
        <taxon>Pantoea</taxon>
    </lineage>
</organism>
<gene>
    <name evidence="6" type="ORF">F3J37_06380</name>
</gene>
<keyword evidence="4" id="KW-0804">Transcription</keyword>
<dbReference type="PRINTS" id="PR00039">
    <property type="entry name" value="HTHLYSR"/>
</dbReference>
<keyword evidence="7" id="KW-1185">Reference proteome</keyword>
<dbReference type="RefSeq" id="WP_166932490.1">
    <property type="nucleotide sequence ID" value="NZ_VWXC01000003.1"/>
</dbReference>
<dbReference type="Gene3D" id="1.10.10.10">
    <property type="entry name" value="Winged helix-like DNA-binding domain superfamily/Winged helix DNA-binding domain"/>
    <property type="match status" value="1"/>
</dbReference>
<dbReference type="SUPFAM" id="SSF53850">
    <property type="entry name" value="Periplasmic binding protein-like II"/>
    <property type="match status" value="1"/>
</dbReference>
<accession>A0ABX0RL19</accession>
<dbReference type="SUPFAM" id="SSF46785">
    <property type="entry name" value="Winged helix' DNA-binding domain"/>
    <property type="match status" value="1"/>
</dbReference>
<evidence type="ECO:0000313" key="6">
    <source>
        <dbReference type="EMBL" id="NIG18308.1"/>
    </source>
</evidence>
<dbReference type="InterPro" id="IPR036390">
    <property type="entry name" value="WH_DNA-bd_sf"/>
</dbReference>
<evidence type="ECO:0000313" key="7">
    <source>
        <dbReference type="Proteomes" id="UP001515780"/>
    </source>
</evidence>
<sequence>MDIKLLRSFATVALLEHVGQAAEKLHISASPLSRQIQQLESELGITLFHREKKRLRLTEAGRKFLDEVTPFLQHHARLTDYGRSLTQTAKGRLDIGYVEAAIHSRILPDAIARIDQQSGTAIHLHAMRSQQQRELLEERALDVALLHTPPEKGDWFLQKKVLTEPILLVMPKAQTIATPTPADLQKQRWIADHAHLNPAARARLLAACEQAGFQPDITFEVNGPLAALACVEAGLGFTFIQQSLASRVADTVSLVMLPWLPLEITLYAVWRKDDNRPQIREFIDALPRRDALT</sequence>
<dbReference type="Gene3D" id="3.40.190.10">
    <property type="entry name" value="Periplasmic binding protein-like II"/>
    <property type="match status" value="2"/>
</dbReference>
<dbReference type="InterPro" id="IPR036388">
    <property type="entry name" value="WH-like_DNA-bd_sf"/>
</dbReference>
<dbReference type="PANTHER" id="PTHR30346">
    <property type="entry name" value="TRANSCRIPTIONAL DUAL REGULATOR HCAR-RELATED"/>
    <property type="match status" value="1"/>
</dbReference>
<name>A0ABX0RL19_9GAMM</name>
<evidence type="ECO:0000259" key="5">
    <source>
        <dbReference type="PROSITE" id="PS50931"/>
    </source>
</evidence>
<protein>
    <submittedName>
        <fullName evidence="6">LysR family transcriptional regulator</fullName>
    </submittedName>
</protein>
<dbReference type="InterPro" id="IPR005119">
    <property type="entry name" value="LysR_subst-bd"/>
</dbReference>
<evidence type="ECO:0000256" key="3">
    <source>
        <dbReference type="ARBA" id="ARBA00023125"/>
    </source>
</evidence>
<dbReference type="InterPro" id="IPR000847">
    <property type="entry name" value="LysR_HTH_N"/>
</dbReference>
<dbReference type="EMBL" id="VWXC01000003">
    <property type="protein sequence ID" value="NIG18308.1"/>
    <property type="molecule type" value="Genomic_DNA"/>
</dbReference>
<comment type="similarity">
    <text evidence="1">Belongs to the LysR transcriptional regulatory family.</text>
</comment>